<dbReference type="InterPro" id="IPR009057">
    <property type="entry name" value="Homeodomain-like_sf"/>
</dbReference>
<dbReference type="Gene3D" id="1.10.10.60">
    <property type="entry name" value="Homeodomain-like"/>
    <property type="match status" value="1"/>
</dbReference>
<proteinExistence type="predicted"/>
<dbReference type="GO" id="GO:0004803">
    <property type="term" value="F:transposase activity"/>
    <property type="evidence" value="ECO:0007669"/>
    <property type="project" value="InterPro"/>
</dbReference>
<name>A0A5P0ZPY6_9LACO</name>
<comment type="caution">
    <text evidence="1">The sequence shown here is derived from an EMBL/GenBank/DDBJ whole genome shotgun (WGS) entry which is preliminary data.</text>
</comment>
<dbReference type="SUPFAM" id="SSF46689">
    <property type="entry name" value="Homeodomain-like"/>
    <property type="match status" value="1"/>
</dbReference>
<protein>
    <submittedName>
        <fullName evidence="1">Transposase</fullName>
    </submittedName>
</protein>
<evidence type="ECO:0000313" key="4">
    <source>
        <dbReference type="Proteomes" id="UP000414364"/>
    </source>
</evidence>
<dbReference type="EMBL" id="VDFP01000012">
    <property type="protein sequence ID" value="MQS76189.1"/>
    <property type="molecule type" value="Genomic_DNA"/>
</dbReference>
<evidence type="ECO:0000313" key="3">
    <source>
        <dbReference type="Proteomes" id="UP000371423"/>
    </source>
</evidence>
<dbReference type="Proteomes" id="UP000371423">
    <property type="component" value="Unassembled WGS sequence"/>
</dbReference>
<organism evidence="1 4">
    <name type="scientific">Companilactobacillus halodurans</name>
    <dbReference type="NCBI Taxonomy" id="2584183"/>
    <lineage>
        <taxon>Bacteria</taxon>
        <taxon>Bacillati</taxon>
        <taxon>Bacillota</taxon>
        <taxon>Bacilli</taxon>
        <taxon>Lactobacillales</taxon>
        <taxon>Lactobacillaceae</taxon>
        <taxon>Companilactobacillus</taxon>
    </lineage>
</organism>
<sequence length="86" mass="9563">MTQKFSAEFQASIMDLYHSGASASQLSADYNVSVQTIYKWAAKTKAAPSKSYTESDIKALEQRALQAETEVEILKKALAIFGRKDR</sequence>
<dbReference type="EMBL" id="VDFO01000087">
    <property type="protein sequence ID" value="MQS98633.1"/>
    <property type="molecule type" value="Genomic_DNA"/>
</dbReference>
<reference evidence="3 4" key="1">
    <citation type="journal article" date="2019" name="Syst. Appl. Microbiol.">
        <title>Polyphasic characterization of two novel Lactobacillus spp. isolated from blown salami packages: Description of Lactobacillus halodurans sp. nov. and Lactobacillus salsicarnum sp. nov.</title>
        <authorList>
            <person name="Schuster J.A."/>
            <person name="Klingl A."/>
            <person name="Vogel R.F."/>
            <person name="Ehrmann M.A."/>
        </authorList>
    </citation>
    <scope>NUCLEOTIDE SEQUENCE [LARGE SCALE GENOMIC DNA]</scope>
    <source>
        <strain evidence="2 3">TMW 1.1920</strain>
        <strain evidence="1 4">TMW 1.2172</strain>
    </source>
</reference>
<dbReference type="AlphaFoldDB" id="A0A5P0ZPY6"/>
<dbReference type="OrthoDB" id="9781005at2"/>
<gene>
    <name evidence="2" type="ORF">FHL05_12315</name>
    <name evidence="1" type="ORF">FHL06_07295</name>
</gene>
<dbReference type="RefSeq" id="WP_153385579.1">
    <property type="nucleotide sequence ID" value="NZ_VDFO01000087.1"/>
</dbReference>
<dbReference type="Proteomes" id="UP000414364">
    <property type="component" value="Unassembled WGS sequence"/>
</dbReference>
<keyword evidence="3" id="KW-1185">Reference proteome</keyword>
<dbReference type="GO" id="GO:0006313">
    <property type="term" value="P:DNA transposition"/>
    <property type="evidence" value="ECO:0007669"/>
    <property type="project" value="InterPro"/>
</dbReference>
<dbReference type="GO" id="GO:0003677">
    <property type="term" value="F:DNA binding"/>
    <property type="evidence" value="ECO:0007669"/>
    <property type="project" value="InterPro"/>
</dbReference>
<evidence type="ECO:0000313" key="2">
    <source>
        <dbReference type="EMBL" id="MQS98633.1"/>
    </source>
</evidence>
<dbReference type="Pfam" id="PF01527">
    <property type="entry name" value="HTH_Tnp_1"/>
    <property type="match status" value="1"/>
</dbReference>
<accession>A0A5P0ZPY6</accession>
<evidence type="ECO:0000313" key="1">
    <source>
        <dbReference type="EMBL" id="MQS76189.1"/>
    </source>
</evidence>
<dbReference type="InterPro" id="IPR002514">
    <property type="entry name" value="Transposase_8"/>
</dbReference>